<dbReference type="PANTHER" id="PTHR46725:SF1">
    <property type="entry name" value="COILED-COIL DOMAIN-CONTAINING PROTEIN 57"/>
    <property type="match status" value="1"/>
</dbReference>
<evidence type="ECO:0000313" key="4">
    <source>
        <dbReference type="Proteomes" id="UP001165289"/>
    </source>
</evidence>
<accession>A0AAV7KBV9</accession>
<feature type="region of interest" description="Disordered" evidence="2">
    <location>
        <begin position="1"/>
        <end position="20"/>
    </location>
</feature>
<evidence type="ECO:0000256" key="1">
    <source>
        <dbReference type="SAM" id="Coils"/>
    </source>
</evidence>
<feature type="coiled-coil region" evidence="1">
    <location>
        <begin position="510"/>
        <end position="537"/>
    </location>
</feature>
<dbReference type="GO" id="GO:0007020">
    <property type="term" value="P:microtubule nucleation"/>
    <property type="evidence" value="ECO:0007669"/>
    <property type="project" value="TreeGrafter"/>
</dbReference>
<dbReference type="GO" id="GO:0060271">
    <property type="term" value="P:cilium assembly"/>
    <property type="evidence" value="ECO:0007669"/>
    <property type="project" value="TreeGrafter"/>
</dbReference>
<dbReference type="Gene3D" id="1.20.5.170">
    <property type="match status" value="1"/>
</dbReference>
<dbReference type="AlphaFoldDB" id="A0AAV7KBV9"/>
<evidence type="ECO:0000256" key="2">
    <source>
        <dbReference type="SAM" id="MobiDB-lite"/>
    </source>
</evidence>
<dbReference type="GO" id="GO:0005814">
    <property type="term" value="C:centriole"/>
    <property type="evidence" value="ECO:0007669"/>
    <property type="project" value="TreeGrafter"/>
</dbReference>
<dbReference type="Proteomes" id="UP001165289">
    <property type="component" value="Unassembled WGS sequence"/>
</dbReference>
<dbReference type="GO" id="GO:0007099">
    <property type="term" value="P:centriole replication"/>
    <property type="evidence" value="ECO:0007669"/>
    <property type="project" value="TreeGrafter"/>
</dbReference>
<sequence length="738" mass="85324">MTSDRIPPENLNDTQHGETTNRLHQLEKDFRFNILLLSERDSVIENYQATIQKLCYLIIENGLATRDQMEFILQNMMVKQQDIIPVNKSTQCSLIKQCDDMCEDNVTTFRTSLPPNSINEDISSKLQQFLQISQSYLMATLERDNSHQNKEQEYNIMAMELQSTNSKISQLKDINTNLSNHVSSCKSEYQGLSLDNKQLVEQVSALQDEFSVQRSLFHSFYRSKERAFLDAKEKFVDIESKLINEIETLQLEITNLKSQSTQCVYSYDEEHRNLLYKNCKLTKLLFVLKEFILNERNVFLHQIASKDNQTEKLSADIQMLKATQAIKSDEIITLQKELTEYQKKHKILVQENRQVELDLLHSYEEREQVLTAAHQARLENICIEHQQLVANLKESNDEIIQLEESLMSLKIEKDKCLELIIPDINSVDITTDYLPNKISELLGHNVNLREVIEEMKSTIESLNSSKKATHNTTETSNTLSLEYGELPLRKLNFIPDLMNITDRNVEINKFETLQSQLDQKTNELKQLDGTIEDLKSVLSQKDSLINSFNQHFSLLKSFSQPTSLSKLSIISKDTTQEEFNPKMKIFAQRYISLMREKYRLVETNHKLKLVNADLKEKYMELASKSTNPESQQQTVDPTELQEVYTFTQNNIPNKLSEEIQFENTNEILSSPVVPINLSSSPNPQNSTLLSFNISNQCPDWFNDTNFQQALFYADNPELIDHDYSISNSKVITGSNPIS</sequence>
<gene>
    <name evidence="3" type="ORF">LOD99_534</name>
</gene>
<dbReference type="PANTHER" id="PTHR46725">
    <property type="entry name" value="COILED-COIL DOMAIN-CONTAINING PROTEIN 57"/>
    <property type="match status" value="1"/>
</dbReference>
<dbReference type="GO" id="GO:0045931">
    <property type="term" value="P:positive regulation of mitotic cell cycle"/>
    <property type="evidence" value="ECO:0007669"/>
    <property type="project" value="TreeGrafter"/>
</dbReference>
<name>A0AAV7KBV9_9METZ</name>
<protein>
    <submittedName>
        <fullName evidence="3">Uncharacterized protein</fullName>
    </submittedName>
</protein>
<dbReference type="InterPro" id="IPR042481">
    <property type="entry name" value="CCDC57"/>
</dbReference>
<comment type="caution">
    <text evidence="3">The sequence shown here is derived from an EMBL/GenBank/DDBJ whole genome shotgun (WGS) entry which is preliminary data.</text>
</comment>
<dbReference type="GO" id="GO:0034451">
    <property type="term" value="C:centriolar satellite"/>
    <property type="evidence" value="ECO:0007669"/>
    <property type="project" value="TreeGrafter"/>
</dbReference>
<organism evidence="3 4">
    <name type="scientific">Oopsacas minuta</name>
    <dbReference type="NCBI Taxonomy" id="111878"/>
    <lineage>
        <taxon>Eukaryota</taxon>
        <taxon>Metazoa</taxon>
        <taxon>Porifera</taxon>
        <taxon>Hexactinellida</taxon>
        <taxon>Hexasterophora</taxon>
        <taxon>Lyssacinosida</taxon>
        <taxon>Leucopsacidae</taxon>
        <taxon>Oopsacas</taxon>
    </lineage>
</organism>
<dbReference type="EMBL" id="JAKMXF010000111">
    <property type="protein sequence ID" value="KAI6657791.1"/>
    <property type="molecule type" value="Genomic_DNA"/>
</dbReference>
<proteinExistence type="predicted"/>
<keyword evidence="4" id="KW-1185">Reference proteome</keyword>
<reference evidence="3 4" key="1">
    <citation type="journal article" date="2023" name="BMC Biol.">
        <title>The compact genome of the sponge Oopsacas minuta (Hexactinellida) is lacking key metazoan core genes.</title>
        <authorList>
            <person name="Santini S."/>
            <person name="Schenkelaars Q."/>
            <person name="Jourda C."/>
            <person name="Duchesne M."/>
            <person name="Belahbib H."/>
            <person name="Rocher C."/>
            <person name="Selva M."/>
            <person name="Riesgo A."/>
            <person name="Vervoort M."/>
            <person name="Leys S.P."/>
            <person name="Kodjabachian L."/>
            <person name="Le Bivic A."/>
            <person name="Borchiellini C."/>
            <person name="Claverie J.M."/>
            <person name="Renard E."/>
        </authorList>
    </citation>
    <scope>NUCLEOTIDE SEQUENCE [LARGE SCALE GENOMIC DNA]</scope>
    <source>
        <strain evidence="3">SPO-2</strain>
    </source>
</reference>
<dbReference type="GO" id="GO:0005876">
    <property type="term" value="C:spindle microtubule"/>
    <property type="evidence" value="ECO:0007669"/>
    <property type="project" value="TreeGrafter"/>
</dbReference>
<evidence type="ECO:0000313" key="3">
    <source>
        <dbReference type="EMBL" id="KAI6657791.1"/>
    </source>
</evidence>
<feature type="coiled-coil region" evidence="1">
    <location>
        <begin position="331"/>
        <end position="412"/>
    </location>
</feature>
<keyword evidence="1" id="KW-0175">Coiled coil</keyword>